<feature type="non-terminal residue" evidence="1">
    <location>
        <position position="34"/>
    </location>
</feature>
<organism evidence="1 2">
    <name type="scientific">Trichuris suis</name>
    <name type="common">pig whipworm</name>
    <dbReference type="NCBI Taxonomy" id="68888"/>
    <lineage>
        <taxon>Eukaryota</taxon>
        <taxon>Metazoa</taxon>
        <taxon>Ecdysozoa</taxon>
        <taxon>Nematoda</taxon>
        <taxon>Enoplea</taxon>
        <taxon>Dorylaimia</taxon>
        <taxon>Trichinellida</taxon>
        <taxon>Trichuridae</taxon>
        <taxon>Trichuris</taxon>
    </lineage>
</organism>
<protein>
    <submittedName>
        <fullName evidence="1">Uncharacterized protein</fullName>
    </submittedName>
</protein>
<keyword evidence="2" id="KW-1185">Reference proteome</keyword>
<gene>
    <name evidence="1" type="ORF">M513_09600</name>
</gene>
<evidence type="ECO:0000313" key="2">
    <source>
        <dbReference type="Proteomes" id="UP000030764"/>
    </source>
</evidence>
<dbReference type="AlphaFoldDB" id="A0A085LWZ3"/>
<evidence type="ECO:0000313" key="1">
    <source>
        <dbReference type="EMBL" id="KFD49489.1"/>
    </source>
</evidence>
<dbReference type="EMBL" id="KL363269">
    <property type="protein sequence ID" value="KFD49489.1"/>
    <property type="molecule type" value="Genomic_DNA"/>
</dbReference>
<accession>A0A085LWZ3</accession>
<sequence>GCYFQTVQTISRRSVKRAVNQFDTARIRFCDSSM</sequence>
<name>A0A085LWZ3_9BILA</name>
<feature type="non-terminal residue" evidence="1">
    <location>
        <position position="1"/>
    </location>
</feature>
<dbReference type="Proteomes" id="UP000030764">
    <property type="component" value="Unassembled WGS sequence"/>
</dbReference>
<proteinExistence type="predicted"/>
<reference evidence="1 2" key="1">
    <citation type="journal article" date="2014" name="Nat. Genet.">
        <title>Genome and transcriptome of the porcine whipworm Trichuris suis.</title>
        <authorList>
            <person name="Jex A.R."/>
            <person name="Nejsum P."/>
            <person name="Schwarz E.M."/>
            <person name="Hu L."/>
            <person name="Young N.D."/>
            <person name="Hall R.S."/>
            <person name="Korhonen P.K."/>
            <person name="Liao S."/>
            <person name="Thamsborg S."/>
            <person name="Xia J."/>
            <person name="Xu P."/>
            <person name="Wang S."/>
            <person name="Scheerlinck J.P."/>
            <person name="Hofmann A."/>
            <person name="Sternberg P.W."/>
            <person name="Wang J."/>
            <person name="Gasser R.B."/>
        </authorList>
    </citation>
    <scope>NUCLEOTIDE SEQUENCE [LARGE SCALE GENOMIC DNA]</scope>
    <source>
        <strain evidence="1">DCEP-RM93M</strain>
    </source>
</reference>